<evidence type="ECO:0000256" key="3">
    <source>
        <dbReference type="SAM" id="Phobius"/>
    </source>
</evidence>
<feature type="transmembrane region" description="Helical" evidence="3">
    <location>
        <begin position="78"/>
        <end position="98"/>
    </location>
</feature>
<evidence type="ECO:0000256" key="1">
    <source>
        <dbReference type="PROSITE-ProRule" id="PRU00076"/>
    </source>
</evidence>
<name>A0ABM0M4L0_SACKO</name>
<keyword evidence="3" id="KW-0472">Membrane</keyword>
<sequence>MGLKRCFVGIINVFVYHFSDFEDLACTRPGGNDCSEHATCINLSDGTFTCECNSGYDDDSSDESMRPGRKCSATNHSLVMLIIAGVLGGVLLIGITIFCVHCCIVYRANAHVTKVPVPNGVTSGEHPMLDGMGLYADGKKYIYEFSSSSARNHDVEGGRRRINEYEFDNSIYEDDDEKLDVYMRQIKQSVPRNNRGSKNSASTSRGTPVTEPLRDYPNSNESMRPYIATGTEERDIYLQQRANIPEPDYYLPPRQQGQYTLPDNDRRLSSVSFIVPKATSRSIVQTGQIGEDNQS</sequence>
<keyword evidence="3" id="KW-1133">Transmembrane helix</keyword>
<evidence type="ECO:0000313" key="5">
    <source>
        <dbReference type="Proteomes" id="UP000694865"/>
    </source>
</evidence>
<organism evidence="5 6">
    <name type="scientific">Saccoglossus kowalevskii</name>
    <name type="common">Acorn worm</name>
    <dbReference type="NCBI Taxonomy" id="10224"/>
    <lineage>
        <taxon>Eukaryota</taxon>
        <taxon>Metazoa</taxon>
        <taxon>Hemichordata</taxon>
        <taxon>Enteropneusta</taxon>
        <taxon>Harrimaniidae</taxon>
        <taxon>Saccoglossus</taxon>
    </lineage>
</organism>
<dbReference type="Gene3D" id="2.10.25.10">
    <property type="entry name" value="Laminin"/>
    <property type="match status" value="1"/>
</dbReference>
<dbReference type="GeneID" id="102801477"/>
<protein>
    <submittedName>
        <fullName evidence="6">Uncharacterized protein LOC102801477</fullName>
    </submittedName>
</protein>
<comment type="caution">
    <text evidence="1">Lacks conserved residue(s) required for the propagation of feature annotation.</text>
</comment>
<feature type="compositionally biased region" description="Polar residues" evidence="2">
    <location>
        <begin position="187"/>
        <end position="207"/>
    </location>
</feature>
<evidence type="ECO:0000313" key="6">
    <source>
        <dbReference type="RefSeq" id="XP_006814951.1"/>
    </source>
</evidence>
<accession>A0ABM0M4L0</accession>
<reference evidence="6" key="1">
    <citation type="submission" date="2025-08" db="UniProtKB">
        <authorList>
            <consortium name="RefSeq"/>
        </authorList>
    </citation>
    <scope>IDENTIFICATION</scope>
    <source>
        <tissue evidence="6">Testes</tissue>
    </source>
</reference>
<feature type="domain" description="EGF-like" evidence="4">
    <location>
        <begin position="22"/>
        <end position="62"/>
    </location>
</feature>
<keyword evidence="1" id="KW-0245">EGF-like domain</keyword>
<gene>
    <name evidence="6" type="primary">LOC102801477</name>
</gene>
<dbReference type="SUPFAM" id="SSF57196">
    <property type="entry name" value="EGF/Laminin"/>
    <property type="match status" value="1"/>
</dbReference>
<keyword evidence="5" id="KW-1185">Reference proteome</keyword>
<feature type="region of interest" description="Disordered" evidence="2">
    <location>
        <begin position="187"/>
        <end position="221"/>
    </location>
</feature>
<dbReference type="PROSITE" id="PS50026">
    <property type="entry name" value="EGF_3"/>
    <property type="match status" value="1"/>
</dbReference>
<dbReference type="Pfam" id="PF00008">
    <property type="entry name" value="EGF"/>
    <property type="match status" value="1"/>
</dbReference>
<dbReference type="InterPro" id="IPR000742">
    <property type="entry name" value="EGF"/>
</dbReference>
<keyword evidence="3" id="KW-0812">Transmembrane</keyword>
<dbReference type="Proteomes" id="UP000694865">
    <property type="component" value="Unplaced"/>
</dbReference>
<evidence type="ECO:0000259" key="4">
    <source>
        <dbReference type="PROSITE" id="PS50026"/>
    </source>
</evidence>
<proteinExistence type="predicted"/>
<dbReference type="RefSeq" id="XP_006814951.1">
    <property type="nucleotide sequence ID" value="XM_006814888.1"/>
</dbReference>
<evidence type="ECO:0000256" key="2">
    <source>
        <dbReference type="SAM" id="MobiDB-lite"/>
    </source>
</evidence>